<feature type="transmembrane region" description="Helical" evidence="8">
    <location>
        <begin position="313"/>
        <end position="337"/>
    </location>
</feature>
<accession>A0AAV5WLT0</accession>
<feature type="domain" description="Palmitoyltransferase DHHC" evidence="10">
    <location>
        <begin position="426"/>
        <end position="549"/>
    </location>
</feature>
<evidence type="ECO:0000256" key="2">
    <source>
        <dbReference type="ARBA" id="ARBA00022692"/>
    </source>
</evidence>
<feature type="non-terminal residue" evidence="11">
    <location>
        <position position="1"/>
    </location>
</feature>
<feature type="compositionally biased region" description="Polar residues" evidence="9">
    <location>
        <begin position="11"/>
        <end position="29"/>
    </location>
</feature>
<feature type="repeat" description="ANK" evidence="7">
    <location>
        <begin position="85"/>
        <end position="117"/>
    </location>
</feature>
<evidence type="ECO:0000256" key="5">
    <source>
        <dbReference type="ARBA" id="ARBA00023043"/>
    </source>
</evidence>
<feature type="transmembrane region" description="Helical" evidence="8">
    <location>
        <begin position="471"/>
        <end position="493"/>
    </location>
</feature>
<gene>
    <name evidence="11" type="ORF">PFISCL1PPCAC_24376</name>
</gene>
<evidence type="ECO:0000256" key="3">
    <source>
        <dbReference type="ARBA" id="ARBA00022737"/>
    </source>
</evidence>
<keyword evidence="8" id="KW-0012">Acyltransferase</keyword>
<evidence type="ECO:0000259" key="10">
    <source>
        <dbReference type="Pfam" id="PF01529"/>
    </source>
</evidence>
<evidence type="ECO:0000313" key="12">
    <source>
        <dbReference type="Proteomes" id="UP001432322"/>
    </source>
</evidence>
<comment type="catalytic activity">
    <reaction evidence="8">
        <text>L-cysteinyl-[protein] + hexadecanoyl-CoA = S-hexadecanoyl-L-cysteinyl-[protein] + CoA</text>
        <dbReference type="Rhea" id="RHEA:36683"/>
        <dbReference type="Rhea" id="RHEA-COMP:10131"/>
        <dbReference type="Rhea" id="RHEA-COMP:11032"/>
        <dbReference type="ChEBI" id="CHEBI:29950"/>
        <dbReference type="ChEBI" id="CHEBI:57287"/>
        <dbReference type="ChEBI" id="CHEBI:57379"/>
        <dbReference type="ChEBI" id="CHEBI:74151"/>
        <dbReference type="EC" id="2.3.1.225"/>
    </reaction>
</comment>
<reference evidence="11" key="1">
    <citation type="submission" date="2023-10" db="EMBL/GenBank/DDBJ databases">
        <title>Genome assembly of Pristionchus species.</title>
        <authorList>
            <person name="Yoshida K."/>
            <person name="Sommer R.J."/>
        </authorList>
    </citation>
    <scope>NUCLEOTIDE SEQUENCE</scope>
    <source>
        <strain evidence="11">RS5133</strain>
    </source>
</reference>
<feature type="repeat" description="ANK" evidence="7">
    <location>
        <begin position="221"/>
        <end position="253"/>
    </location>
</feature>
<evidence type="ECO:0000313" key="11">
    <source>
        <dbReference type="EMBL" id="GMT33079.1"/>
    </source>
</evidence>
<dbReference type="PANTHER" id="PTHR24161">
    <property type="entry name" value="ANK_REP_REGION DOMAIN-CONTAINING PROTEIN-RELATED"/>
    <property type="match status" value="1"/>
</dbReference>
<organism evidence="11 12">
    <name type="scientific">Pristionchus fissidentatus</name>
    <dbReference type="NCBI Taxonomy" id="1538716"/>
    <lineage>
        <taxon>Eukaryota</taxon>
        <taxon>Metazoa</taxon>
        <taxon>Ecdysozoa</taxon>
        <taxon>Nematoda</taxon>
        <taxon>Chromadorea</taxon>
        <taxon>Rhabditida</taxon>
        <taxon>Rhabditina</taxon>
        <taxon>Diplogasteromorpha</taxon>
        <taxon>Diplogasteroidea</taxon>
        <taxon>Neodiplogasteridae</taxon>
        <taxon>Pristionchus</taxon>
    </lineage>
</organism>
<dbReference type="Proteomes" id="UP001432322">
    <property type="component" value="Unassembled WGS sequence"/>
</dbReference>
<comment type="similarity">
    <text evidence="8">Belongs to the DHHC palmitoyltransferase family.</text>
</comment>
<evidence type="ECO:0000256" key="6">
    <source>
        <dbReference type="ARBA" id="ARBA00023136"/>
    </source>
</evidence>
<dbReference type="Pfam" id="PF12796">
    <property type="entry name" value="Ank_2"/>
    <property type="match status" value="2"/>
</dbReference>
<comment type="domain">
    <text evidence="8">The DHHC domain is required for palmitoyltransferase activity.</text>
</comment>
<protein>
    <recommendedName>
        <fullName evidence="8">Palmitoyltransferase</fullName>
        <ecNumber evidence="8">2.3.1.225</ecNumber>
    </recommendedName>
</protein>
<keyword evidence="6 8" id="KW-0472">Membrane</keyword>
<proteinExistence type="inferred from homology"/>
<dbReference type="PANTHER" id="PTHR24161:SF85">
    <property type="entry name" value="PALMITOYLTRANSFERASE HIP14"/>
    <property type="match status" value="1"/>
</dbReference>
<feature type="transmembrane region" description="Helical" evidence="8">
    <location>
        <begin position="349"/>
        <end position="369"/>
    </location>
</feature>
<keyword evidence="4 8" id="KW-1133">Transmembrane helix</keyword>
<feature type="repeat" description="ANK" evidence="7">
    <location>
        <begin position="123"/>
        <end position="151"/>
    </location>
</feature>
<dbReference type="SUPFAM" id="SSF48403">
    <property type="entry name" value="Ankyrin repeat"/>
    <property type="match status" value="1"/>
</dbReference>
<feature type="transmembrane region" description="Helical" evidence="8">
    <location>
        <begin position="513"/>
        <end position="532"/>
    </location>
</feature>
<evidence type="ECO:0000256" key="7">
    <source>
        <dbReference type="PROSITE-ProRule" id="PRU00023"/>
    </source>
</evidence>
<sequence length="602" mass="67568">KDDELVHVHPRQSSSTPEGGDEVSTSSEMTPPLPPSSSSSHPLPPPPPPQISLIQRAIEAAQKGVEEELAVCLKEGIKPNDTDGDGCSLLHWASINNHEKIIKRLLSEGADVNILGGILISAPLHWAARVGNLNACAVLARAGARCDIRDSQGYTPMHLAVQGCFTPIVAYFIHHYDYAVNVTDNSGMTTTMWCSYRNFDMFPLRLLVRAGADLRAAETLQGNTALHFACQERNLSAVKELLAGGADMTATNNQQETPLDVARNTRNSKIVKLLEQHARLRSIAPSSCIKSMQDNQTMGRTLQLVGPSMFFCLAYLCFYFLHPVIAFVILLIASVLLRMKMDIHRITHTLIPVGITIAEALTMLFTWSFSQHWWVPWWAQLLFLFFMATLFGTLIRCALFDAGSIAPSKRPYEEFKQIVDDKRLSYFCYSCFVNRPAGSKHCAICDKCVVNFDHHCPWLNACVTRRNHREFLLFVLSVGMTSIVFASSLIAFFTQYLRDHTFNTLLYFHPWEIFTFCLALVHVMLMSSLFVVQSMQIAQGVTTNQMLKRQAGHYPRQQTRDGHTRMRDEVRRGEAGGNHHHDDADSGCVFYLRNCLNFCSGH</sequence>
<dbReference type="Pfam" id="PF00023">
    <property type="entry name" value="Ank"/>
    <property type="match status" value="1"/>
</dbReference>
<dbReference type="AlphaFoldDB" id="A0AAV5WLT0"/>
<feature type="transmembrane region" description="Helical" evidence="8">
    <location>
        <begin position="375"/>
        <end position="399"/>
    </location>
</feature>
<keyword evidence="5 7" id="KW-0040">ANK repeat</keyword>
<dbReference type="GO" id="GO:0016020">
    <property type="term" value="C:membrane"/>
    <property type="evidence" value="ECO:0007669"/>
    <property type="project" value="UniProtKB-SubCell"/>
</dbReference>
<dbReference type="InterPro" id="IPR036770">
    <property type="entry name" value="Ankyrin_rpt-contain_sf"/>
</dbReference>
<comment type="caution">
    <text evidence="11">The sequence shown here is derived from an EMBL/GenBank/DDBJ whole genome shotgun (WGS) entry which is preliminary data.</text>
</comment>
<evidence type="ECO:0000256" key="4">
    <source>
        <dbReference type="ARBA" id="ARBA00022989"/>
    </source>
</evidence>
<keyword evidence="12" id="KW-1185">Reference proteome</keyword>
<comment type="subcellular location">
    <subcellularLocation>
        <location evidence="1">Membrane</location>
        <topology evidence="1">Multi-pass membrane protein</topology>
    </subcellularLocation>
</comment>
<feature type="region of interest" description="Disordered" evidence="9">
    <location>
        <begin position="1"/>
        <end position="50"/>
    </location>
</feature>
<evidence type="ECO:0000256" key="1">
    <source>
        <dbReference type="ARBA" id="ARBA00004141"/>
    </source>
</evidence>
<keyword evidence="2 8" id="KW-0812">Transmembrane</keyword>
<dbReference type="Pfam" id="PF01529">
    <property type="entry name" value="DHHC"/>
    <property type="match status" value="1"/>
</dbReference>
<dbReference type="PROSITE" id="PS50088">
    <property type="entry name" value="ANK_REPEAT"/>
    <property type="match status" value="3"/>
</dbReference>
<dbReference type="SMART" id="SM00248">
    <property type="entry name" value="ANK"/>
    <property type="match status" value="6"/>
</dbReference>
<dbReference type="Gene3D" id="1.25.40.20">
    <property type="entry name" value="Ankyrin repeat-containing domain"/>
    <property type="match status" value="1"/>
</dbReference>
<dbReference type="EMBL" id="BTSY01000006">
    <property type="protein sequence ID" value="GMT33079.1"/>
    <property type="molecule type" value="Genomic_DNA"/>
</dbReference>
<dbReference type="InterPro" id="IPR002110">
    <property type="entry name" value="Ankyrin_rpt"/>
</dbReference>
<evidence type="ECO:0000256" key="9">
    <source>
        <dbReference type="SAM" id="MobiDB-lite"/>
    </source>
</evidence>
<dbReference type="PROSITE" id="PS50297">
    <property type="entry name" value="ANK_REP_REGION"/>
    <property type="match status" value="2"/>
</dbReference>
<evidence type="ECO:0000256" key="8">
    <source>
        <dbReference type="RuleBase" id="RU079119"/>
    </source>
</evidence>
<keyword evidence="8" id="KW-0808">Transferase</keyword>
<keyword evidence="3" id="KW-0677">Repeat</keyword>
<name>A0AAV5WLT0_9BILA</name>
<dbReference type="PROSITE" id="PS50216">
    <property type="entry name" value="DHHC"/>
    <property type="match status" value="1"/>
</dbReference>
<dbReference type="EC" id="2.3.1.225" evidence="8"/>
<dbReference type="InterPro" id="IPR001594">
    <property type="entry name" value="Palmitoyltrfase_DHHC"/>
</dbReference>
<dbReference type="GO" id="GO:0019706">
    <property type="term" value="F:protein-cysteine S-palmitoyltransferase activity"/>
    <property type="evidence" value="ECO:0007669"/>
    <property type="project" value="UniProtKB-EC"/>
</dbReference>